<name>A0A4U8ULS9_STECR</name>
<protein>
    <submittedName>
        <fullName evidence="1">Uncharacterized protein</fullName>
    </submittedName>
</protein>
<organism evidence="1 2">
    <name type="scientific">Steinernema carpocapsae</name>
    <name type="common">Entomopathogenic nematode</name>
    <dbReference type="NCBI Taxonomy" id="34508"/>
    <lineage>
        <taxon>Eukaryota</taxon>
        <taxon>Metazoa</taxon>
        <taxon>Ecdysozoa</taxon>
        <taxon>Nematoda</taxon>
        <taxon>Chromadorea</taxon>
        <taxon>Rhabditida</taxon>
        <taxon>Tylenchina</taxon>
        <taxon>Panagrolaimomorpha</taxon>
        <taxon>Strongyloidoidea</taxon>
        <taxon>Steinernematidae</taxon>
        <taxon>Steinernema</taxon>
    </lineage>
</organism>
<accession>A0A4U8ULS9</accession>
<keyword evidence="2" id="KW-1185">Reference proteome</keyword>
<dbReference type="AlphaFoldDB" id="A0A4U8ULS9"/>
<evidence type="ECO:0000313" key="1">
    <source>
        <dbReference type="EMBL" id="TMS33826.1"/>
    </source>
</evidence>
<reference evidence="1 2" key="1">
    <citation type="journal article" date="2015" name="Genome Biol.">
        <title>Comparative genomics of Steinernema reveals deeply conserved gene regulatory networks.</title>
        <authorList>
            <person name="Dillman A.R."/>
            <person name="Macchietto M."/>
            <person name="Porter C.F."/>
            <person name="Rogers A."/>
            <person name="Williams B."/>
            <person name="Antoshechkin I."/>
            <person name="Lee M.M."/>
            <person name="Goodwin Z."/>
            <person name="Lu X."/>
            <person name="Lewis E.E."/>
            <person name="Goodrich-Blair H."/>
            <person name="Stock S.P."/>
            <person name="Adams B.J."/>
            <person name="Sternberg P.W."/>
            <person name="Mortazavi A."/>
        </authorList>
    </citation>
    <scope>NUCLEOTIDE SEQUENCE [LARGE SCALE GENOMIC DNA]</scope>
    <source>
        <strain evidence="1 2">ALL</strain>
    </source>
</reference>
<dbReference type="EMBL" id="AZBU02000001">
    <property type="protein sequence ID" value="TMS33826.1"/>
    <property type="molecule type" value="Genomic_DNA"/>
</dbReference>
<reference evidence="1 2" key="2">
    <citation type="journal article" date="2019" name="G3 (Bethesda)">
        <title>Hybrid Assembly of the Genome of the Entomopathogenic Nematode Steinernema carpocapsae Identifies the X-Chromosome.</title>
        <authorList>
            <person name="Serra L."/>
            <person name="Macchietto M."/>
            <person name="Macias-Munoz A."/>
            <person name="McGill C.J."/>
            <person name="Rodriguez I.M."/>
            <person name="Rodriguez B."/>
            <person name="Murad R."/>
            <person name="Mortazavi A."/>
        </authorList>
    </citation>
    <scope>NUCLEOTIDE SEQUENCE [LARGE SCALE GENOMIC DNA]</scope>
    <source>
        <strain evidence="1 2">ALL</strain>
    </source>
</reference>
<dbReference type="Proteomes" id="UP000298663">
    <property type="component" value="Unassembled WGS sequence"/>
</dbReference>
<evidence type="ECO:0000313" key="2">
    <source>
        <dbReference type="Proteomes" id="UP000298663"/>
    </source>
</evidence>
<gene>
    <name evidence="1" type="ORF">L596_001517</name>
</gene>
<proteinExistence type="predicted"/>
<sequence length="88" mass="10118">MNIAINPTTLKGNRLSLHLLSPGTMFESHPRATATRKQHKTYSQPPCILCWCHQGTEGWLDYVVILNFARLLSFIHFFVSFKVLKTPF</sequence>
<comment type="caution">
    <text evidence="1">The sequence shown here is derived from an EMBL/GenBank/DDBJ whole genome shotgun (WGS) entry which is preliminary data.</text>
</comment>